<feature type="domain" description="Outer membrane lipoprotein BamD-like" evidence="5">
    <location>
        <begin position="39"/>
        <end position="220"/>
    </location>
</feature>
<dbReference type="InterPro" id="IPR039565">
    <property type="entry name" value="BamD-like"/>
</dbReference>
<name>A0A167HEI0_9FLAO</name>
<protein>
    <recommendedName>
        <fullName evidence="5">Outer membrane lipoprotein BamD-like domain-containing protein</fullName>
    </recommendedName>
</protein>
<keyword evidence="1 4" id="KW-0732">Signal</keyword>
<evidence type="ECO:0000313" key="6">
    <source>
        <dbReference type="EMBL" id="OAB78523.1"/>
    </source>
</evidence>
<keyword evidence="3" id="KW-0998">Cell outer membrane</keyword>
<dbReference type="EMBL" id="LRXL01000037">
    <property type="protein sequence ID" value="OAB78523.1"/>
    <property type="molecule type" value="Genomic_DNA"/>
</dbReference>
<comment type="caution">
    <text evidence="6">The sequence shown here is derived from an EMBL/GenBank/DDBJ whole genome shotgun (WGS) entry which is preliminary data.</text>
</comment>
<dbReference type="Proteomes" id="UP000077013">
    <property type="component" value="Unassembled WGS sequence"/>
</dbReference>
<evidence type="ECO:0000256" key="1">
    <source>
        <dbReference type="ARBA" id="ARBA00022729"/>
    </source>
</evidence>
<dbReference type="Pfam" id="PF13525">
    <property type="entry name" value="YfiO"/>
    <property type="match status" value="1"/>
</dbReference>
<dbReference type="SUPFAM" id="SSF48452">
    <property type="entry name" value="TPR-like"/>
    <property type="match status" value="1"/>
</dbReference>
<organism evidence="6 7">
    <name type="scientific">Cochleicola gelatinilyticus</name>
    <dbReference type="NCBI Taxonomy" id="1763537"/>
    <lineage>
        <taxon>Bacteria</taxon>
        <taxon>Pseudomonadati</taxon>
        <taxon>Bacteroidota</taxon>
        <taxon>Flavobacteriia</taxon>
        <taxon>Flavobacteriales</taxon>
        <taxon>Flavobacteriaceae</taxon>
        <taxon>Cochleicola</taxon>
    </lineage>
</organism>
<feature type="chain" id="PRO_5007887563" description="Outer membrane lipoprotein BamD-like domain-containing protein" evidence="4">
    <location>
        <begin position="24"/>
        <end position="280"/>
    </location>
</feature>
<evidence type="ECO:0000313" key="7">
    <source>
        <dbReference type="Proteomes" id="UP000077013"/>
    </source>
</evidence>
<evidence type="ECO:0000256" key="2">
    <source>
        <dbReference type="ARBA" id="ARBA00023136"/>
    </source>
</evidence>
<dbReference type="InterPro" id="IPR011990">
    <property type="entry name" value="TPR-like_helical_dom_sf"/>
</dbReference>
<dbReference type="NCBIfam" id="TIGR03302">
    <property type="entry name" value="OM_YfiO"/>
    <property type="match status" value="1"/>
</dbReference>
<sequence>MFFKYMRASLLLLFFSVIFFSSCSEYQKVLTGDDIGNKYAMADSLYRKGKYKKALRLMEQIVPAYRGKPQAERLMYLYANTFYELGDNYLAGYQFERFADTYPQSDSVEVAAYRSAKSYAKLSNRYSLDQKETYTALEKLQGYINKYPNSDYREEANASVAELRLKLDRKSYETANQYLRIEDYKVAIEAFENFIVDNPGSKFRSQAFLGRLEAGYRLAINSFPALVKLRLLKAKEYYNSFNKYYKDSEFSPRANEILEDINKRLAAYPTETETETETTP</sequence>
<dbReference type="Gene3D" id="1.25.40.10">
    <property type="entry name" value="Tetratricopeptide repeat domain"/>
    <property type="match status" value="1"/>
</dbReference>
<accession>A0A167HEI0</accession>
<evidence type="ECO:0000256" key="3">
    <source>
        <dbReference type="ARBA" id="ARBA00023237"/>
    </source>
</evidence>
<dbReference type="InterPro" id="IPR017689">
    <property type="entry name" value="BamD"/>
</dbReference>
<keyword evidence="2" id="KW-0472">Membrane</keyword>
<reference evidence="6 7" key="1">
    <citation type="submission" date="2016-02" db="EMBL/GenBank/DDBJ databases">
        <title>Ulvibacter sp. LPB0005, isolated from Thais luteostoma.</title>
        <authorList>
            <person name="Shin S.-K."/>
            <person name="Yi H."/>
        </authorList>
    </citation>
    <scope>NUCLEOTIDE SEQUENCE [LARGE SCALE GENOMIC DNA]</scope>
    <source>
        <strain evidence="6 7">LPB0005</strain>
    </source>
</reference>
<evidence type="ECO:0000256" key="4">
    <source>
        <dbReference type="SAM" id="SignalP"/>
    </source>
</evidence>
<gene>
    <name evidence="6" type="ORF">ULVI_07985</name>
</gene>
<dbReference type="PROSITE" id="PS51257">
    <property type="entry name" value="PROKAR_LIPOPROTEIN"/>
    <property type="match status" value="1"/>
</dbReference>
<dbReference type="OrthoDB" id="9770761at2"/>
<feature type="signal peptide" evidence="4">
    <location>
        <begin position="1"/>
        <end position="23"/>
    </location>
</feature>
<dbReference type="STRING" id="1763537.ULVI_07985"/>
<keyword evidence="7" id="KW-1185">Reference proteome</keyword>
<proteinExistence type="predicted"/>
<evidence type="ECO:0000259" key="5">
    <source>
        <dbReference type="Pfam" id="PF13525"/>
    </source>
</evidence>
<dbReference type="AlphaFoldDB" id="A0A167HEI0"/>